<reference evidence="2 3" key="1">
    <citation type="journal article" date="2018" name="Nat. Biotechnol.">
        <title>A standardized bacterial taxonomy based on genome phylogeny substantially revises the tree of life.</title>
        <authorList>
            <person name="Parks D.H."/>
            <person name="Chuvochina M."/>
            <person name="Waite D.W."/>
            <person name="Rinke C."/>
            <person name="Skarshewski A."/>
            <person name="Chaumeil P.A."/>
            <person name="Hugenholtz P."/>
        </authorList>
    </citation>
    <scope>NUCLEOTIDE SEQUENCE [LARGE SCALE GENOMIC DNA]</scope>
    <source>
        <strain evidence="2">UBA11728</strain>
    </source>
</reference>
<name>A0A3D2X677_9FIRM</name>
<accession>A0A3D2X677</accession>
<sequence length="198" mass="20957">MNVITLAQAALFAALAYIGFSYFRIDIPVGPGSTAFHFGNTFVVVAALLLGGSWGGLAGAVGLSLADLMSGKYFTVAPQTFFLKLCIGLITGFVAHQIFHISTLNKKSKILTASIVASVAGLGFNVIADPVVGYFYKKIILGVQGDLAINWAKITAVTTFVNAVTSAIMAVLLYNALRPALISAHMFLRKEPKEVGKK</sequence>
<keyword evidence="1" id="KW-0812">Transmembrane</keyword>
<dbReference type="EMBL" id="DPVV01000229">
    <property type="protein sequence ID" value="HCL02123.1"/>
    <property type="molecule type" value="Genomic_DNA"/>
</dbReference>
<gene>
    <name evidence="2" type="ORF">DHW61_06840</name>
</gene>
<keyword evidence="1" id="KW-1133">Transmembrane helix</keyword>
<dbReference type="AlphaFoldDB" id="A0A3D2X677"/>
<proteinExistence type="predicted"/>
<evidence type="ECO:0000313" key="3">
    <source>
        <dbReference type="Proteomes" id="UP000262969"/>
    </source>
</evidence>
<keyword evidence="1" id="KW-0472">Membrane</keyword>
<feature type="transmembrane region" description="Helical" evidence="1">
    <location>
        <begin position="156"/>
        <end position="177"/>
    </location>
</feature>
<feature type="transmembrane region" description="Helical" evidence="1">
    <location>
        <begin position="81"/>
        <end position="99"/>
    </location>
</feature>
<feature type="transmembrane region" description="Helical" evidence="1">
    <location>
        <begin position="6"/>
        <end position="23"/>
    </location>
</feature>
<feature type="transmembrane region" description="Helical" evidence="1">
    <location>
        <begin position="35"/>
        <end position="61"/>
    </location>
</feature>
<dbReference type="GO" id="GO:0016020">
    <property type="term" value="C:membrane"/>
    <property type="evidence" value="ECO:0007669"/>
    <property type="project" value="InterPro"/>
</dbReference>
<dbReference type="Pfam" id="PF07155">
    <property type="entry name" value="ECF-ribofla_trS"/>
    <property type="match status" value="1"/>
</dbReference>
<dbReference type="Gene3D" id="1.10.1760.20">
    <property type="match status" value="1"/>
</dbReference>
<evidence type="ECO:0000313" key="2">
    <source>
        <dbReference type="EMBL" id="HCL02123.1"/>
    </source>
</evidence>
<feature type="transmembrane region" description="Helical" evidence="1">
    <location>
        <begin position="111"/>
        <end position="136"/>
    </location>
</feature>
<protein>
    <submittedName>
        <fullName evidence="2">Riboflavin transporter</fullName>
    </submittedName>
</protein>
<comment type="caution">
    <text evidence="2">The sequence shown here is derived from an EMBL/GenBank/DDBJ whole genome shotgun (WGS) entry which is preliminary data.</text>
</comment>
<evidence type="ECO:0000256" key="1">
    <source>
        <dbReference type="SAM" id="Phobius"/>
    </source>
</evidence>
<dbReference type="InterPro" id="IPR009825">
    <property type="entry name" value="ECF_substrate-spec-like"/>
</dbReference>
<organism evidence="2 3">
    <name type="scientific">Lachnoclostridium phytofermentans</name>
    <dbReference type="NCBI Taxonomy" id="66219"/>
    <lineage>
        <taxon>Bacteria</taxon>
        <taxon>Bacillati</taxon>
        <taxon>Bacillota</taxon>
        <taxon>Clostridia</taxon>
        <taxon>Lachnospirales</taxon>
        <taxon>Lachnospiraceae</taxon>
    </lineage>
</organism>
<dbReference type="Proteomes" id="UP000262969">
    <property type="component" value="Unassembled WGS sequence"/>
</dbReference>